<accession>A0A1G7SBW4</accession>
<dbReference type="EMBL" id="FNCG01000002">
    <property type="protein sequence ID" value="SDG20508.1"/>
    <property type="molecule type" value="Genomic_DNA"/>
</dbReference>
<dbReference type="GO" id="GO:0003700">
    <property type="term" value="F:DNA-binding transcription factor activity"/>
    <property type="evidence" value="ECO:0007669"/>
    <property type="project" value="InterPro"/>
</dbReference>
<dbReference type="PROSITE" id="PS01124">
    <property type="entry name" value="HTH_ARAC_FAMILY_2"/>
    <property type="match status" value="1"/>
</dbReference>
<sequence length="269" mass="31448">MVEIFQNIRKIYRFSAPCEELANYIEFYSQSVLDLSAQYVKNEFSSVKMFPSWTPTFYINLGSPYYIDLKDTRYHVREQQDVLILRNEDVTRHKLPADNIFTVKFNPGGLEAVSGLNQVPVIDKIINLNQILPWELLQKVKRPVSFEERVIIVESFLLEKLIKQVSQDHYVKIVNDSIGEYQATGMQLNTSKVAEKLFITSKTINRYFNRVIGTPPKNYFSIVRGRNALTAFVNNRESFVPIDYGYYDLSHFYKDVMNLTGQRITKHQF</sequence>
<dbReference type="InterPro" id="IPR018060">
    <property type="entry name" value="HTH_AraC"/>
</dbReference>
<keyword evidence="3" id="KW-1185">Reference proteome</keyword>
<dbReference type="Gene3D" id="1.10.10.60">
    <property type="entry name" value="Homeodomain-like"/>
    <property type="match status" value="1"/>
</dbReference>
<reference evidence="3" key="1">
    <citation type="submission" date="2016-10" db="EMBL/GenBank/DDBJ databases">
        <authorList>
            <person name="Varghese N."/>
            <person name="Submissions S."/>
        </authorList>
    </citation>
    <scope>NUCLEOTIDE SEQUENCE [LARGE SCALE GENOMIC DNA]</scope>
    <source>
        <strain evidence="3">Gh-67</strain>
    </source>
</reference>
<gene>
    <name evidence="2" type="ORF">SAMN05192573_102513</name>
</gene>
<dbReference type="Proteomes" id="UP000199705">
    <property type="component" value="Unassembled WGS sequence"/>
</dbReference>
<dbReference type="GO" id="GO:0043565">
    <property type="term" value="F:sequence-specific DNA binding"/>
    <property type="evidence" value="ECO:0007669"/>
    <property type="project" value="InterPro"/>
</dbReference>
<evidence type="ECO:0000313" key="2">
    <source>
        <dbReference type="EMBL" id="SDG20508.1"/>
    </source>
</evidence>
<protein>
    <recommendedName>
        <fullName evidence="1">HTH araC/xylS-type domain-containing protein</fullName>
    </recommendedName>
</protein>
<evidence type="ECO:0000313" key="3">
    <source>
        <dbReference type="Proteomes" id="UP000199705"/>
    </source>
</evidence>
<dbReference type="RefSeq" id="WP_091163381.1">
    <property type="nucleotide sequence ID" value="NZ_FNCG01000002.1"/>
</dbReference>
<feature type="domain" description="HTH araC/xylS-type" evidence="1">
    <location>
        <begin position="168"/>
        <end position="269"/>
    </location>
</feature>
<organism evidence="2 3">
    <name type="scientific">Mucilaginibacter gossypii</name>
    <dbReference type="NCBI Taxonomy" id="551996"/>
    <lineage>
        <taxon>Bacteria</taxon>
        <taxon>Pseudomonadati</taxon>
        <taxon>Bacteroidota</taxon>
        <taxon>Sphingobacteriia</taxon>
        <taxon>Sphingobacteriales</taxon>
        <taxon>Sphingobacteriaceae</taxon>
        <taxon>Mucilaginibacter</taxon>
    </lineage>
</organism>
<dbReference type="STRING" id="551996.SAMN05192573_102513"/>
<proteinExistence type="predicted"/>
<evidence type="ECO:0000259" key="1">
    <source>
        <dbReference type="PROSITE" id="PS01124"/>
    </source>
</evidence>
<dbReference type="AlphaFoldDB" id="A0A1G7SBW4"/>
<name>A0A1G7SBW4_9SPHI</name>